<dbReference type="RefSeq" id="WP_252225833.1">
    <property type="nucleotide sequence ID" value="NZ_JAVJAN010000005.1"/>
</dbReference>
<reference evidence="2 3" key="1">
    <citation type="submission" date="2023-09" db="EMBL/GenBank/DDBJ databases">
        <authorList>
            <person name="Zhai L."/>
        </authorList>
    </citation>
    <scope>NUCLEOTIDE SEQUENCE [LARGE SCALE GENOMIC DNA]</scope>
    <source>
        <strain evidence="2 3">5 N-1</strain>
    </source>
</reference>
<feature type="transmembrane region" description="Helical" evidence="1">
    <location>
        <begin position="105"/>
        <end position="130"/>
    </location>
</feature>
<keyword evidence="1" id="KW-1133">Transmembrane helix</keyword>
<feature type="transmembrane region" description="Helical" evidence="1">
    <location>
        <begin position="79"/>
        <end position="99"/>
    </location>
</feature>
<organism evidence="2 3">
    <name type="scientific">Clostridium aquiflavi</name>
    <dbReference type="NCBI Taxonomy" id="3073603"/>
    <lineage>
        <taxon>Bacteria</taxon>
        <taxon>Bacillati</taxon>
        <taxon>Bacillota</taxon>
        <taxon>Clostridia</taxon>
        <taxon>Eubacteriales</taxon>
        <taxon>Clostridiaceae</taxon>
        <taxon>Clostridium</taxon>
    </lineage>
</organism>
<name>A0ABU1ED74_9CLOT</name>
<evidence type="ECO:0000256" key="1">
    <source>
        <dbReference type="SAM" id="Phobius"/>
    </source>
</evidence>
<accession>A0ABU1ED74</accession>
<dbReference type="Proteomes" id="UP001256646">
    <property type="component" value="Unassembled WGS sequence"/>
</dbReference>
<protein>
    <submittedName>
        <fullName evidence="2">Uncharacterized protein</fullName>
    </submittedName>
</protein>
<keyword evidence="3" id="KW-1185">Reference proteome</keyword>
<dbReference type="EMBL" id="JAVJAN010000005">
    <property type="protein sequence ID" value="MDR5586338.1"/>
    <property type="molecule type" value="Genomic_DNA"/>
</dbReference>
<evidence type="ECO:0000313" key="3">
    <source>
        <dbReference type="Proteomes" id="UP001256646"/>
    </source>
</evidence>
<proteinExistence type="predicted"/>
<sequence>MEERLNQSLPEPELIAESRRTLNIIQAVLIAFRVIIILFYVILSIFGLEDMYGGIAQGLLEIGVLFFFLHTIKNGHKKIAILPLLGGIVSFKFISESFSSSNGDIFLTLLSCYIALMGMFQLVSMAYILLSKRIEFYCYYVLYNKKN</sequence>
<keyword evidence="1" id="KW-0812">Transmembrane</keyword>
<comment type="caution">
    <text evidence="2">The sequence shown here is derived from an EMBL/GenBank/DDBJ whole genome shotgun (WGS) entry which is preliminary data.</text>
</comment>
<gene>
    <name evidence="2" type="ORF">RGC78_02535</name>
</gene>
<keyword evidence="1" id="KW-0472">Membrane</keyword>
<feature type="transmembrane region" description="Helical" evidence="1">
    <location>
        <begin position="52"/>
        <end position="72"/>
    </location>
</feature>
<feature type="transmembrane region" description="Helical" evidence="1">
    <location>
        <begin position="21"/>
        <end position="46"/>
    </location>
</feature>
<evidence type="ECO:0000313" key="2">
    <source>
        <dbReference type="EMBL" id="MDR5586338.1"/>
    </source>
</evidence>